<feature type="transmembrane region" description="Helical" evidence="2">
    <location>
        <begin position="500"/>
        <end position="517"/>
    </location>
</feature>
<sequence>MLQYYFNGIKKMFSLAKKAFIIFIVFTAVISLFSHFIGRDRVLLSSNQTNPIEQNRKEIYKVINDKELNKTKEGKLTIALYKMSMCSMIGEACTDNPADADKNFQKSAFGFISKLIVLPYANPPASGVYWAYSGLQNAGFVPKTYAAEGIGFAAIKPFSNLWKIFRDLSYMLLVIILIAIGFMIMFRMKMNPQTVISVENALPRIVIALILITFSFAIAGFMIDIMYILIGLIVSILSNNSAGGTYYDATRFKNEYMMSSGWDLYRDIRARFGLQSIGMALGSAFTQIVPVSVYLALRTVGGVIFIFLMKWILEFAVNKGGDLFGLANSEIGLATAVLGPGNIIKSIVEIPMFGFFLIFLFMIGFIYVIPWIVAILIGFSILFLFFRLFLILFTSYLKLIINVIISPLLLLFEAVPGKSAFKYWFMNLVSNLIVFPIMIFVFILAYLIIFNTASSDMTARLPYLYGIDSNSFRLMIGLGIIFLIPDFVKTIKEVLGIKELPFAIGFGTYFGGVAAGVGGVTGLLGQYGSIALALNYLPFGKKILRKITGDKENNPFDRVQGGGGDTATSTTTR</sequence>
<keyword evidence="2" id="KW-0812">Transmembrane</keyword>
<evidence type="ECO:0000256" key="2">
    <source>
        <dbReference type="SAM" id="Phobius"/>
    </source>
</evidence>
<feature type="transmembrane region" description="Helical" evidence="2">
    <location>
        <begin position="20"/>
        <end position="38"/>
    </location>
</feature>
<comment type="caution">
    <text evidence="3">The sequence shown here is derived from an EMBL/GenBank/DDBJ whole genome shotgun (WGS) entry which is preliminary data.</text>
</comment>
<feature type="transmembrane region" description="Helical" evidence="2">
    <location>
        <begin position="201"/>
        <end position="219"/>
    </location>
</feature>
<dbReference type="EMBL" id="PFEB01000018">
    <property type="protein sequence ID" value="PJE60988.1"/>
    <property type="molecule type" value="Genomic_DNA"/>
</dbReference>
<evidence type="ECO:0000313" key="4">
    <source>
        <dbReference type="Proteomes" id="UP000231434"/>
    </source>
</evidence>
<protein>
    <submittedName>
        <fullName evidence="3">Uncharacterized protein</fullName>
    </submittedName>
</protein>
<feature type="transmembrane region" description="Helical" evidence="2">
    <location>
        <begin position="470"/>
        <end position="488"/>
    </location>
</feature>
<evidence type="ECO:0000313" key="3">
    <source>
        <dbReference type="EMBL" id="PJE60988.1"/>
    </source>
</evidence>
<evidence type="ECO:0000256" key="1">
    <source>
        <dbReference type="SAM" id="MobiDB-lite"/>
    </source>
</evidence>
<feature type="transmembrane region" description="Helical" evidence="2">
    <location>
        <begin position="388"/>
        <end position="412"/>
    </location>
</feature>
<reference evidence="4" key="1">
    <citation type="submission" date="2017-09" db="EMBL/GenBank/DDBJ databases">
        <title>Depth-based differentiation of microbial function through sediment-hosted aquifers and enrichment of novel symbionts in the deep terrestrial subsurface.</title>
        <authorList>
            <person name="Probst A.J."/>
            <person name="Ladd B."/>
            <person name="Jarett J.K."/>
            <person name="Geller-Mcgrath D.E."/>
            <person name="Sieber C.M.K."/>
            <person name="Emerson J.B."/>
            <person name="Anantharaman K."/>
            <person name="Thomas B.C."/>
            <person name="Malmstrom R."/>
            <person name="Stieglmeier M."/>
            <person name="Klingl A."/>
            <person name="Woyke T."/>
            <person name="Ryan C.M."/>
            <person name="Banfield J.F."/>
        </authorList>
    </citation>
    <scope>NUCLEOTIDE SEQUENCE [LARGE SCALE GENOMIC DNA]</scope>
</reference>
<feature type="transmembrane region" description="Helical" evidence="2">
    <location>
        <begin position="295"/>
        <end position="313"/>
    </location>
</feature>
<feature type="transmembrane region" description="Helical" evidence="2">
    <location>
        <begin position="353"/>
        <end position="382"/>
    </location>
</feature>
<dbReference type="Proteomes" id="UP000231434">
    <property type="component" value="Unassembled WGS sequence"/>
</dbReference>
<proteinExistence type="predicted"/>
<accession>A0A2M8KM48</accession>
<feature type="transmembrane region" description="Helical" evidence="2">
    <location>
        <begin position="424"/>
        <end position="450"/>
    </location>
</feature>
<organism evidence="3 4">
    <name type="scientific">Candidatus Roizmanbacteria bacterium CG10_big_fil_rev_8_21_14_0_10_36_26</name>
    <dbReference type="NCBI Taxonomy" id="1974851"/>
    <lineage>
        <taxon>Bacteria</taxon>
        <taxon>Candidatus Roizmaniibacteriota</taxon>
    </lineage>
</organism>
<gene>
    <name evidence="3" type="ORF">COU86_01405</name>
</gene>
<dbReference type="AlphaFoldDB" id="A0A2M8KM48"/>
<feature type="region of interest" description="Disordered" evidence="1">
    <location>
        <begin position="554"/>
        <end position="573"/>
    </location>
</feature>
<feature type="transmembrane region" description="Helical" evidence="2">
    <location>
        <begin position="225"/>
        <end position="247"/>
    </location>
</feature>
<keyword evidence="2" id="KW-1133">Transmembrane helix</keyword>
<name>A0A2M8KM48_9BACT</name>
<keyword evidence="2" id="KW-0472">Membrane</keyword>
<feature type="transmembrane region" description="Helical" evidence="2">
    <location>
        <begin position="168"/>
        <end position="189"/>
    </location>
</feature>